<feature type="transmembrane region" description="Helical" evidence="1">
    <location>
        <begin position="15"/>
        <end position="38"/>
    </location>
</feature>
<evidence type="ECO:0000256" key="1">
    <source>
        <dbReference type="SAM" id="Phobius"/>
    </source>
</evidence>
<evidence type="ECO:0000313" key="2">
    <source>
        <dbReference type="EMBL" id="MEK8026738.1"/>
    </source>
</evidence>
<protein>
    <submittedName>
        <fullName evidence="2">DUF58 domain-containing protein</fullName>
    </submittedName>
</protein>
<organism evidence="2 3">
    <name type="scientific">Pseudaquabacterium rugosum</name>
    <dbReference type="NCBI Taxonomy" id="2984194"/>
    <lineage>
        <taxon>Bacteria</taxon>
        <taxon>Pseudomonadati</taxon>
        <taxon>Pseudomonadota</taxon>
        <taxon>Betaproteobacteria</taxon>
        <taxon>Burkholderiales</taxon>
        <taxon>Sphaerotilaceae</taxon>
        <taxon>Pseudaquabacterium</taxon>
    </lineage>
</organism>
<keyword evidence="3" id="KW-1185">Reference proteome</keyword>
<evidence type="ECO:0000313" key="3">
    <source>
        <dbReference type="Proteomes" id="UP001368500"/>
    </source>
</evidence>
<comment type="caution">
    <text evidence="2">The sequence shown here is derived from an EMBL/GenBank/DDBJ whole genome shotgun (WGS) entry which is preliminary data.</text>
</comment>
<sequence>MGVLLLMAINEANNLLYALAFLLLSVLGMATLQTALALRGLRLTALEAPPVHAGDTGLLSIRVDAGPRARHGLRLSLAAQAPGPVAAAQPVDDLPAGGSVVLSLHWPAGTRGWQSLPGLQVETTQPLGLARARLRQAAPLQRLVWPRPADAGPQRAAAARARQAAGGQDFSGLSSWQVGDSPRRLHWRAWARGGPPMVKRFDGEAGAEAVRLDWQSVGGDAEQRLSLLTRRLLDIDAARQPWLLQLPGSAPVQGPGSAARLRALARLALHRPAAGRDGAEPA</sequence>
<reference evidence="2 3" key="1">
    <citation type="submission" date="2024-04" db="EMBL/GenBank/DDBJ databases">
        <title>Novel species of the genus Ideonella isolated from streams.</title>
        <authorList>
            <person name="Lu H."/>
        </authorList>
    </citation>
    <scope>NUCLEOTIDE SEQUENCE [LARGE SCALE GENOMIC DNA]</scope>
    <source>
        <strain evidence="2 3">BYS139W</strain>
    </source>
</reference>
<dbReference type="EMBL" id="JBBUTF010000009">
    <property type="protein sequence ID" value="MEK8026738.1"/>
    <property type="molecule type" value="Genomic_DNA"/>
</dbReference>
<accession>A0ABU9BA15</accession>
<dbReference type="RefSeq" id="WP_341374519.1">
    <property type="nucleotide sequence ID" value="NZ_JBBUTF010000009.1"/>
</dbReference>
<dbReference type="PANTHER" id="PTHR34351">
    <property type="entry name" value="SLR1927 PROTEIN-RELATED"/>
    <property type="match status" value="1"/>
</dbReference>
<keyword evidence="1" id="KW-0472">Membrane</keyword>
<dbReference type="PANTHER" id="PTHR34351:SF1">
    <property type="entry name" value="SLR1927 PROTEIN"/>
    <property type="match status" value="1"/>
</dbReference>
<gene>
    <name evidence="2" type="ORF">AACH11_12270</name>
</gene>
<keyword evidence="1" id="KW-1133">Transmembrane helix</keyword>
<dbReference type="Proteomes" id="UP001368500">
    <property type="component" value="Unassembled WGS sequence"/>
</dbReference>
<name>A0ABU9BA15_9BURK</name>
<proteinExistence type="predicted"/>
<keyword evidence="1" id="KW-0812">Transmembrane</keyword>